<dbReference type="AlphaFoldDB" id="R4MEE1"/>
<dbReference type="HOGENOM" id="CLU_088916_0_0_11"/>
<organism evidence="2 3">
    <name type="scientific">Mycobacterium tuberculosis CAS/NITR204</name>
    <dbReference type="NCBI Taxonomy" id="1310114"/>
    <lineage>
        <taxon>Bacteria</taxon>
        <taxon>Bacillati</taxon>
        <taxon>Actinomycetota</taxon>
        <taxon>Actinomycetes</taxon>
        <taxon>Mycobacteriales</taxon>
        <taxon>Mycobacteriaceae</taxon>
        <taxon>Mycobacterium</taxon>
        <taxon>Mycobacterium tuberculosis complex</taxon>
    </lineage>
</organism>
<accession>R4MEE1</accession>
<dbReference type="BioCyc" id="MTUB1310114:G13A2-413-MONOMER"/>
<sequence>MGVIARVVGVAACGLSWPCWPRPTAGAEPTGALPPMTSSGSGPVIGDGDAALRQRISQQLFSFGDPTVQEVDGSDAAQFITAAAAVADRDVASVFLPLQRVLGCQQNTAGSGAGFGARAYRRTDGQWGGAMLVVAKSTVSDVDALKACVKSGWRKATAGTPTSMCNNGWTYPPFADTRRGEEGYFVLLAGTASDFCSAPNANYRTSPAHGRASRPADRGGPLVGPYGPPGRSQNATHNAQAGIDTHCSCPSAVRSQYIGPGFPQSFAPSGEHG</sequence>
<gene>
    <name evidence="2" type="ORF">J113_02845</name>
</gene>
<evidence type="ECO:0008006" key="4">
    <source>
        <dbReference type="Google" id="ProtNLM"/>
    </source>
</evidence>
<evidence type="ECO:0000313" key="2">
    <source>
        <dbReference type="EMBL" id="AGL25867.1"/>
    </source>
</evidence>
<evidence type="ECO:0000313" key="3">
    <source>
        <dbReference type="Proteomes" id="UP000013548"/>
    </source>
</evidence>
<dbReference type="PATRIC" id="fig|1310114.3.peg.593"/>
<proteinExistence type="predicted"/>
<protein>
    <recommendedName>
        <fullName evidence="4">Secreted protein</fullName>
    </recommendedName>
</protein>
<feature type="region of interest" description="Disordered" evidence="1">
    <location>
        <begin position="204"/>
        <end position="237"/>
    </location>
</feature>
<dbReference type="Proteomes" id="UP000013548">
    <property type="component" value="Chromosome"/>
</dbReference>
<evidence type="ECO:0000256" key="1">
    <source>
        <dbReference type="SAM" id="MobiDB-lite"/>
    </source>
</evidence>
<dbReference type="KEGG" id="mtuc:J113_02845"/>
<reference evidence="2 3" key="1">
    <citation type="journal article" date="2013" name="Genome Announc.">
        <title>Whole-Genome Sequences of Four Clinical Isolates of Mycobacterium tuberculosis from Tamil Nadu, South India.</title>
        <authorList>
            <person name="Narayanan S."/>
            <person name="Deshpande U."/>
        </authorList>
    </citation>
    <scope>NUCLEOTIDE SEQUENCE [LARGE SCALE GENOMIC DNA]</scope>
    <source>
        <strain evidence="2 3">CAS/NITR204</strain>
    </source>
</reference>
<name>R4MEE1_MYCTX</name>
<dbReference type="EMBL" id="CP005386">
    <property type="protein sequence ID" value="AGL25867.1"/>
    <property type="molecule type" value="Genomic_DNA"/>
</dbReference>